<reference evidence="2 3" key="1">
    <citation type="submission" date="2019-08" db="EMBL/GenBank/DDBJ databases">
        <title>In-depth cultivation of the pig gut microbiome towards novel bacterial diversity and tailored functional studies.</title>
        <authorList>
            <person name="Wylensek D."/>
            <person name="Hitch T.C.A."/>
            <person name="Clavel T."/>
        </authorList>
    </citation>
    <scope>NUCLEOTIDE SEQUENCE [LARGE SCALE GENOMIC DNA]</scope>
    <source>
        <strain evidence="2 3">Bifido-178-WT-2B</strain>
    </source>
</reference>
<dbReference type="PANTHER" id="PTHR34989:SF1">
    <property type="entry name" value="PROTEIN HDED"/>
    <property type="match status" value="1"/>
</dbReference>
<evidence type="ECO:0000313" key="3">
    <source>
        <dbReference type="Proteomes" id="UP000438120"/>
    </source>
</evidence>
<keyword evidence="1" id="KW-0472">Membrane</keyword>
<feature type="transmembrane region" description="Helical" evidence="1">
    <location>
        <begin position="100"/>
        <end position="120"/>
    </location>
</feature>
<evidence type="ECO:0000313" key="2">
    <source>
        <dbReference type="EMBL" id="MST86620.1"/>
    </source>
</evidence>
<keyword evidence="1" id="KW-1133">Transmembrane helix</keyword>
<feature type="transmembrane region" description="Helical" evidence="1">
    <location>
        <begin position="126"/>
        <end position="148"/>
    </location>
</feature>
<dbReference type="AlphaFoldDB" id="A0A6A8MDJ8"/>
<dbReference type="EMBL" id="VUMX01000005">
    <property type="protein sequence ID" value="MST86620.1"/>
    <property type="molecule type" value="Genomic_DNA"/>
</dbReference>
<protein>
    <recommendedName>
        <fullName evidence="4">DUF308 domain-containing protein</fullName>
    </recommendedName>
</protein>
<feature type="transmembrane region" description="Helical" evidence="1">
    <location>
        <begin position="43"/>
        <end position="63"/>
    </location>
</feature>
<dbReference type="Pfam" id="PF03729">
    <property type="entry name" value="DUF308"/>
    <property type="match status" value="1"/>
</dbReference>
<sequence>MFGYDSNVRHEFDWVAFLAGVVSVLLSIFLFRNPGKGLKGLVVIFAVVSIMQGIVWLSMYAGFHRIFGPSWTTLISGIFDLVVGIFFLANNQLGALTISYLVAIWFIVDSVIGIVFAWHLRFFETGWYFFFNLLLNILGLVLGVMLLFQPEVAGLSTIWLIAVYMLVFGINEIVLAFMHR</sequence>
<dbReference type="InterPro" id="IPR005325">
    <property type="entry name" value="DUF308_memb"/>
</dbReference>
<dbReference type="InterPro" id="IPR052712">
    <property type="entry name" value="Acid_resist_chaperone_HdeD"/>
</dbReference>
<dbReference type="GO" id="GO:0005886">
    <property type="term" value="C:plasma membrane"/>
    <property type="evidence" value="ECO:0007669"/>
    <property type="project" value="TreeGrafter"/>
</dbReference>
<keyword evidence="3" id="KW-1185">Reference proteome</keyword>
<dbReference type="OrthoDB" id="2456403at2"/>
<evidence type="ECO:0008006" key="4">
    <source>
        <dbReference type="Google" id="ProtNLM"/>
    </source>
</evidence>
<name>A0A6A8MDJ8_9LACO</name>
<feature type="transmembrane region" description="Helical" evidence="1">
    <location>
        <begin position="69"/>
        <end position="88"/>
    </location>
</feature>
<feature type="transmembrane region" description="Helical" evidence="1">
    <location>
        <begin position="12"/>
        <end position="31"/>
    </location>
</feature>
<accession>A0A6A8MDJ8</accession>
<proteinExistence type="predicted"/>
<evidence type="ECO:0000256" key="1">
    <source>
        <dbReference type="SAM" id="Phobius"/>
    </source>
</evidence>
<organism evidence="2 3">
    <name type="scientific">Lactobacillus porci</name>
    <dbReference type="NCBI Taxonomy" id="2012477"/>
    <lineage>
        <taxon>Bacteria</taxon>
        <taxon>Bacillati</taxon>
        <taxon>Bacillota</taxon>
        <taxon>Bacilli</taxon>
        <taxon>Lactobacillales</taxon>
        <taxon>Lactobacillaceae</taxon>
        <taxon>Lactobacillus</taxon>
    </lineage>
</organism>
<dbReference type="PANTHER" id="PTHR34989">
    <property type="entry name" value="PROTEIN HDED"/>
    <property type="match status" value="1"/>
</dbReference>
<gene>
    <name evidence="2" type="ORF">FYJ62_02940</name>
</gene>
<dbReference type="Proteomes" id="UP000438120">
    <property type="component" value="Unassembled WGS sequence"/>
</dbReference>
<comment type="caution">
    <text evidence="2">The sequence shown here is derived from an EMBL/GenBank/DDBJ whole genome shotgun (WGS) entry which is preliminary data.</text>
</comment>
<keyword evidence="1" id="KW-0812">Transmembrane</keyword>
<feature type="transmembrane region" description="Helical" evidence="1">
    <location>
        <begin position="155"/>
        <end position="178"/>
    </location>
</feature>
<dbReference type="RefSeq" id="WP_154547574.1">
    <property type="nucleotide sequence ID" value="NZ_VUMX01000005.1"/>
</dbReference>